<keyword evidence="8" id="KW-1185">Reference proteome</keyword>
<dbReference type="Pfam" id="PF03073">
    <property type="entry name" value="TspO_MBR"/>
    <property type="match status" value="1"/>
</dbReference>
<evidence type="ECO:0000313" key="7">
    <source>
        <dbReference type="EMBL" id="RKN57597.1"/>
    </source>
</evidence>
<dbReference type="Gene3D" id="1.20.1260.100">
    <property type="entry name" value="TspO/MBR protein"/>
    <property type="match status" value="1"/>
</dbReference>
<evidence type="ECO:0000256" key="6">
    <source>
        <dbReference type="SAM" id="Phobius"/>
    </source>
</evidence>
<proteinExistence type="inferred from homology"/>
<organism evidence="7 8">
    <name type="scientific">Micromonospora costi</name>
    <dbReference type="NCBI Taxonomy" id="1530042"/>
    <lineage>
        <taxon>Bacteria</taxon>
        <taxon>Bacillati</taxon>
        <taxon>Actinomycetota</taxon>
        <taxon>Actinomycetes</taxon>
        <taxon>Micromonosporales</taxon>
        <taxon>Micromonosporaceae</taxon>
        <taxon>Micromonospora</taxon>
    </lineage>
</organism>
<dbReference type="FunFam" id="1.20.1260.100:FF:000001">
    <property type="entry name" value="translocator protein 2"/>
    <property type="match status" value="1"/>
</dbReference>
<comment type="subcellular location">
    <subcellularLocation>
        <location evidence="1">Membrane</location>
        <topology evidence="1">Multi-pass membrane protein</topology>
    </subcellularLocation>
</comment>
<dbReference type="InterPro" id="IPR004307">
    <property type="entry name" value="TspO_MBR"/>
</dbReference>
<evidence type="ECO:0000256" key="3">
    <source>
        <dbReference type="ARBA" id="ARBA00022692"/>
    </source>
</evidence>
<dbReference type="EMBL" id="RBAN01000001">
    <property type="protein sequence ID" value="RKN57597.1"/>
    <property type="molecule type" value="Genomic_DNA"/>
</dbReference>
<dbReference type="CDD" id="cd15904">
    <property type="entry name" value="TSPO_MBR"/>
    <property type="match status" value="1"/>
</dbReference>
<dbReference type="PIRSF" id="PIRSF005859">
    <property type="entry name" value="PBR"/>
    <property type="match status" value="1"/>
</dbReference>
<evidence type="ECO:0000313" key="8">
    <source>
        <dbReference type="Proteomes" id="UP000279968"/>
    </source>
</evidence>
<accession>A0A3B0AD19</accession>
<dbReference type="GO" id="GO:0033013">
    <property type="term" value="P:tetrapyrrole metabolic process"/>
    <property type="evidence" value="ECO:0007669"/>
    <property type="project" value="UniProtKB-ARBA"/>
</dbReference>
<dbReference type="PANTHER" id="PTHR10057:SF0">
    <property type="entry name" value="TRANSLOCATOR PROTEIN"/>
    <property type="match status" value="1"/>
</dbReference>
<feature type="transmembrane region" description="Helical" evidence="6">
    <location>
        <begin position="128"/>
        <end position="150"/>
    </location>
</feature>
<protein>
    <submittedName>
        <fullName evidence="7">Tryptophan-rich sensory protein</fullName>
    </submittedName>
</protein>
<reference evidence="7 8" key="1">
    <citation type="journal article" date="2015" name="Int. J. Syst. Evol. Microbiol.">
        <title>Micromonospora costi sp. nov., isolated from a leaf of Costus speciosus.</title>
        <authorList>
            <person name="Thawai C."/>
        </authorList>
    </citation>
    <scope>NUCLEOTIDE SEQUENCE [LARGE SCALE GENOMIC DNA]</scope>
    <source>
        <strain evidence="7 8">CS1-12</strain>
    </source>
</reference>
<evidence type="ECO:0000256" key="4">
    <source>
        <dbReference type="ARBA" id="ARBA00022989"/>
    </source>
</evidence>
<dbReference type="GO" id="GO:0016020">
    <property type="term" value="C:membrane"/>
    <property type="evidence" value="ECO:0007669"/>
    <property type="project" value="UniProtKB-SubCell"/>
</dbReference>
<dbReference type="InterPro" id="IPR038330">
    <property type="entry name" value="TspO/MBR-related_sf"/>
</dbReference>
<comment type="caution">
    <text evidence="7">The sequence shown here is derived from an EMBL/GenBank/DDBJ whole genome shotgun (WGS) entry which is preliminary data.</text>
</comment>
<sequence>MLPPTWIRTGAAVVATAAVGAAATDPSSRWYRRLRKPRWQPPPQAFPLVWTPLYALLAVAGTRTLDRSSGAERAAFARAYALNLALNAGWTALFFRARRPAAALAEIAALNVSNALVLRRAARTDRVAGAALAPYAAWTLFATALNGAIVRLNRTR</sequence>
<keyword evidence="5 6" id="KW-0472">Membrane</keyword>
<gene>
    <name evidence="7" type="ORF">D7193_02745</name>
</gene>
<dbReference type="OrthoDB" id="9795496at2"/>
<dbReference type="RefSeq" id="WP_120777787.1">
    <property type="nucleotide sequence ID" value="NZ_JBHLUP010000009.1"/>
</dbReference>
<dbReference type="Proteomes" id="UP000279968">
    <property type="component" value="Unassembled WGS sequence"/>
</dbReference>
<comment type="similarity">
    <text evidence="2">Belongs to the TspO/BZRP family.</text>
</comment>
<dbReference type="PANTHER" id="PTHR10057">
    <property type="entry name" value="PERIPHERAL-TYPE BENZODIAZEPINE RECEPTOR"/>
    <property type="match status" value="1"/>
</dbReference>
<keyword evidence="3 6" id="KW-0812">Transmembrane</keyword>
<name>A0A3B0AD19_9ACTN</name>
<evidence type="ECO:0000256" key="5">
    <source>
        <dbReference type="ARBA" id="ARBA00023136"/>
    </source>
</evidence>
<evidence type="ECO:0000256" key="1">
    <source>
        <dbReference type="ARBA" id="ARBA00004141"/>
    </source>
</evidence>
<dbReference type="AlphaFoldDB" id="A0A3B0AD19"/>
<evidence type="ECO:0000256" key="2">
    <source>
        <dbReference type="ARBA" id="ARBA00007524"/>
    </source>
</evidence>
<keyword evidence="4 6" id="KW-1133">Transmembrane helix</keyword>